<dbReference type="SUPFAM" id="SSF52151">
    <property type="entry name" value="FabD/lysophospholipase-like"/>
    <property type="match status" value="1"/>
</dbReference>
<dbReference type="Gene3D" id="2.40.160.50">
    <property type="entry name" value="membrane protein fhac: a member of the omp85/tpsb transporter family"/>
    <property type="match status" value="1"/>
</dbReference>
<dbReference type="EMBL" id="JAVRHV010000009">
    <property type="protein sequence ID" value="MDT0554298.1"/>
    <property type="molecule type" value="Genomic_DNA"/>
</dbReference>
<evidence type="ECO:0000256" key="1">
    <source>
        <dbReference type="ARBA" id="ARBA00022801"/>
    </source>
</evidence>
<reference evidence="7 8" key="1">
    <citation type="submission" date="2023-09" db="EMBL/GenBank/DDBJ databases">
        <authorList>
            <person name="Rey-Velasco X."/>
        </authorList>
    </citation>
    <scope>NUCLEOTIDE SEQUENCE [LARGE SCALE GENOMIC DNA]</scope>
    <source>
        <strain evidence="7 8">P050</strain>
    </source>
</reference>
<evidence type="ECO:0000256" key="4">
    <source>
        <dbReference type="PROSITE-ProRule" id="PRU01161"/>
    </source>
</evidence>
<feature type="chain" id="PRO_5047454844" evidence="5">
    <location>
        <begin position="23"/>
        <end position="779"/>
    </location>
</feature>
<evidence type="ECO:0000256" key="3">
    <source>
        <dbReference type="ARBA" id="ARBA00023098"/>
    </source>
</evidence>
<feature type="short sequence motif" description="DGA/G" evidence="4">
    <location>
        <begin position="208"/>
        <end position="210"/>
    </location>
</feature>
<proteinExistence type="predicted"/>
<feature type="signal peptide" evidence="5">
    <location>
        <begin position="1"/>
        <end position="22"/>
    </location>
</feature>
<dbReference type="PANTHER" id="PTHR14226:SF76">
    <property type="entry name" value="NTE FAMILY PROTEIN RSSA"/>
    <property type="match status" value="1"/>
</dbReference>
<feature type="active site" description="Proton acceptor" evidence="4">
    <location>
        <position position="208"/>
    </location>
</feature>
<dbReference type="InterPro" id="IPR002641">
    <property type="entry name" value="PNPLA_dom"/>
</dbReference>
<dbReference type="InterPro" id="IPR043864">
    <property type="entry name" value="Omp85-like_dom"/>
</dbReference>
<feature type="active site" description="Nucleophile" evidence="4">
    <location>
        <position position="64"/>
    </location>
</feature>
<dbReference type="InterPro" id="IPR050301">
    <property type="entry name" value="NTE"/>
</dbReference>
<dbReference type="Proteomes" id="UP001252186">
    <property type="component" value="Unassembled WGS sequence"/>
</dbReference>
<gene>
    <name evidence="7" type="ORF">RM519_13635</name>
</gene>
<dbReference type="PROSITE" id="PS51635">
    <property type="entry name" value="PNPLA"/>
    <property type="match status" value="1"/>
</dbReference>
<sequence>MKKYLLLIPSILFCLSIIQLHAQDEKPKVALVLSGGGAKGVAHIPLLQTLDSLGIVPDIIIGTSMGGVVGGFYAAGYSGDSIANIAQNANWTELLGGDISLNDVSMEEKSEFKRHLIDFDIVKGKPKLNSGLLKDQKLREFISLHTFPVYNIRDFDNFPIPYRAMTTDIVNGKEILLDKGSLSLAIRATMSIPAVFQPVPYENTLLVDGGVMNNFPVDVAKQMGYDFIIGSDVGGGLQSKEKLQSISAQLFQAAMLTSNLKNDDNRANCDILIDHMPNLTYSTGDFVNAPEIFIQGKIGTNLQLDKLTALANTLKTYPQRKHKLPETEKEIILDSIIYQNISDANLDLVKARTDLKEGEKYTTQDIINGIDKGMGTNLFNQITFDGGNNNGKKELKLTGDERSQNIIKGSLHYDTYRGVGLLVNYTGRNIIGKSSRILATVDIAEQPRFRLQYQKQFGKKKSWWWRSEFLGEFLDQKFYLEGEFADDMNSRFFQYNNQINKNLNSHHSYIGLELSFESSHLDPKINPDINNNTLNLRHYNFNNFEFGFNYVFNKMNTVFFPTSGSYFKAGLHRSVINEVDAEFVDIDEPFPGDDLIVKGSTNDFTKINFDFEKRLFISEKATGIIGANAAFIIQDELKQDDLEFSVYGYSGAYSIGGTVVSPRKSSYTFPGFHEDELFFSQMMRLNLGLQVNPFSKFYFTPHVNLATVGFNDFDEYIDNALSPKGNWSESTDPSGIFSTGINFAYHSLLGPVNFDVSYVNDINKVRVFFSVGILFNRSN</sequence>
<comment type="caution">
    <text evidence="7">The sequence shown here is derived from an EMBL/GenBank/DDBJ whole genome shotgun (WGS) entry which is preliminary data.</text>
</comment>
<dbReference type="Pfam" id="PF01734">
    <property type="entry name" value="Patatin"/>
    <property type="match status" value="1"/>
</dbReference>
<feature type="domain" description="PNPLA" evidence="6">
    <location>
        <begin position="31"/>
        <end position="221"/>
    </location>
</feature>
<dbReference type="Pfam" id="PF19143">
    <property type="entry name" value="Omp85_2"/>
    <property type="match status" value="1"/>
</dbReference>
<organism evidence="7 8">
    <name type="scientific">Urechidicola vernalis</name>
    <dbReference type="NCBI Taxonomy" id="3075600"/>
    <lineage>
        <taxon>Bacteria</taxon>
        <taxon>Pseudomonadati</taxon>
        <taxon>Bacteroidota</taxon>
        <taxon>Flavobacteriia</taxon>
        <taxon>Flavobacteriales</taxon>
        <taxon>Flavobacteriaceae</taxon>
        <taxon>Urechidicola</taxon>
    </lineage>
</organism>
<evidence type="ECO:0000256" key="2">
    <source>
        <dbReference type="ARBA" id="ARBA00022963"/>
    </source>
</evidence>
<dbReference type="Gene3D" id="3.40.1090.10">
    <property type="entry name" value="Cytosolic phospholipase A2 catalytic domain"/>
    <property type="match status" value="2"/>
</dbReference>
<feature type="short sequence motif" description="GXGXXG" evidence="4">
    <location>
        <begin position="35"/>
        <end position="40"/>
    </location>
</feature>
<dbReference type="RefSeq" id="WP_311594385.1">
    <property type="nucleotide sequence ID" value="NZ_JAVRHV010000009.1"/>
</dbReference>
<evidence type="ECO:0000256" key="5">
    <source>
        <dbReference type="SAM" id="SignalP"/>
    </source>
</evidence>
<keyword evidence="5" id="KW-0732">Signal</keyword>
<feature type="short sequence motif" description="GXSXG" evidence="4">
    <location>
        <begin position="62"/>
        <end position="66"/>
    </location>
</feature>
<evidence type="ECO:0000259" key="6">
    <source>
        <dbReference type="PROSITE" id="PS51635"/>
    </source>
</evidence>
<keyword evidence="2 4" id="KW-0442">Lipid degradation</keyword>
<keyword evidence="1 4" id="KW-0378">Hydrolase</keyword>
<keyword evidence="8" id="KW-1185">Reference proteome</keyword>
<name>A0ABU2Y7X5_9FLAO</name>
<accession>A0ABU2Y7X5</accession>
<evidence type="ECO:0000313" key="8">
    <source>
        <dbReference type="Proteomes" id="UP001252186"/>
    </source>
</evidence>
<protein>
    <submittedName>
        <fullName evidence="7">Patatin-like phospholipase family protein</fullName>
    </submittedName>
</protein>
<dbReference type="PANTHER" id="PTHR14226">
    <property type="entry name" value="NEUROPATHY TARGET ESTERASE/SWISS CHEESE D.MELANOGASTER"/>
    <property type="match status" value="1"/>
</dbReference>
<keyword evidence="3 4" id="KW-0443">Lipid metabolism</keyword>
<dbReference type="CDD" id="cd07205">
    <property type="entry name" value="Pat_PNPLA6_PNPLA7_NTE1_like"/>
    <property type="match status" value="1"/>
</dbReference>
<evidence type="ECO:0000313" key="7">
    <source>
        <dbReference type="EMBL" id="MDT0554298.1"/>
    </source>
</evidence>
<dbReference type="InterPro" id="IPR016035">
    <property type="entry name" value="Acyl_Trfase/lysoPLipase"/>
</dbReference>